<accession>A0A3P8ZSJ8</accession>
<name>A0A3P8ZSJ8_ESOLU</name>
<dbReference type="FunFam" id="1.10.10.60:FF:000113">
    <property type="entry name" value="homeobox protein Hox-B1"/>
    <property type="match status" value="1"/>
</dbReference>
<dbReference type="Proteomes" id="UP000265140">
    <property type="component" value="Chromosome 5"/>
</dbReference>
<dbReference type="GO" id="GO:0000978">
    <property type="term" value="F:RNA polymerase II cis-regulatory region sequence-specific DNA binding"/>
    <property type="evidence" value="ECO:0007669"/>
    <property type="project" value="TreeGrafter"/>
</dbReference>
<feature type="DNA-binding region" description="Homeobox" evidence="8">
    <location>
        <begin position="215"/>
        <end position="274"/>
    </location>
</feature>
<dbReference type="AlphaFoldDB" id="A0A3P8ZSJ8"/>
<evidence type="ECO:0000256" key="4">
    <source>
        <dbReference type="ARBA" id="ARBA00023125"/>
    </source>
</evidence>
<evidence type="ECO:0000256" key="6">
    <source>
        <dbReference type="ARBA" id="ARBA00023163"/>
    </source>
</evidence>
<dbReference type="Gene3D" id="1.10.10.60">
    <property type="entry name" value="Homeodomain-like"/>
    <property type="match status" value="1"/>
</dbReference>
<evidence type="ECO:0000256" key="2">
    <source>
        <dbReference type="ARBA" id="ARBA00022473"/>
    </source>
</evidence>
<dbReference type="PROSITE" id="PS00027">
    <property type="entry name" value="HOMEOBOX_1"/>
    <property type="match status" value="1"/>
</dbReference>
<reference evidence="11" key="2">
    <citation type="submission" date="2020-02" db="EMBL/GenBank/DDBJ databases">
        <title>Esox lucius (northern pike) genome, fEsoLuc1, primary haplotype.</title>
        <authorList>
            <person name="Myers G."/>
            <person name="Karagic N."/>
            <person name="Meyer A."/>
            <person name="Pippel M."/>
            <person name="Reichard M."/>
            <person name="Winkler S."/>
            <person name="Tracey A."/>
            <person name="Sims Y."/>
            <person name="Howe K."/>
            <person name="Rhie A."/>
            <person name="Formenti G."/>
            <person name="Durbin R."/>
            <person name="Fedrigo O."/>
            <person name="Jarvis E.D."/>
        </authorList>
    </citation>
    <scope>NUCLEOTIDE SEQUENCE [LARGE SCALE GENOMIC DNA]</scope>
</reference>
<feature type="domain" description="Homeobox" evidence="10">
    <location>
        <begin position="213"/>
        <end position="273"/>
    </location>
</feature>
<dbReference type="InterPro" id="IPR017970">
    <property type="entry name" value="Homeobox_CS"/>
</dbReference>
<dbReference type="CDD" id="cd00086">
    <property type="entry name" value="homeodomain"/>
    <property type="match status" value="1"/>
</dbReference>
<evidence type="ECO:0000256" key="3">
    <source>
        <dbReference type="ARBA" id="ARBA00023015"/>
    </source>
</evidence>
<dbReference type="InParanoid" id="A0A3P8ZSJ8"/>
<evidence type="ECO:0000256" key="9">
    <source>
        <dbReference type="RuleBase" id="RU000682"/>
    </source>
</evidence>
<dbReference type="Pfam" id="PF00046">
    <property type="entry name" value="Homeodomain"/>
    <property type="match status" value="1"/>
</dbReference>
<dbReference type="PRINTS" id="PR00024">
    <property type="entry name" value="HOMEOBOX"/>
</dbReference>
<dbReference type="GeneTree" id="ENSGT00940000166856"/>
<dbReference type="PANTHER" id="PTHR45946:SF5">
    <property type="entry name" value="HOMEOBOX PROTEIN HOX-B1"/>
    <property type="match status" value="1"/>
</dbReference>
<sequence length="307" mass="34273">IDSNSQNLMNSYLDYKVCNRGTNMFNAKVGFQNLNHGYLASLSSESCESSDSYRSDARLVGCSSVRRHQISSQPMHQPQLHHIDLQFATTGNSVFGSQTGSDLDYGHNQYVLNHERGFIQSPGIPILASGMNMSGSPLVEGDGGPRSATSSQYLHNRGGQGTDSIYSRLVPPPCAKEGDVCNADQTSKTFDWMKVKRNPPKTGLLAPEYGVTRQENVIRTNFTTKQLTELEKEFHFNKYLTRSRRLEVAATLELNETQVKIWFQNRRMKQKKREKAAVVFINTLAPAKDIEEITSSSPDMSPSLQVT</sequence>
<dbReference type="InterPro" id="IPR001356">
    <property type="entry name" value="HD"/>
</dbReference>
<keyword evidence="2" id="KW-0217">Developmental protein</keyword>
<keyword evidence="5 8" id="KW-0371">Homeobox</keyword>
<comment type="subcellular location">
    <subcellularLocation>
        <location evidence="1 8 9">Nucleus</location>
    </subcellularLocation>
</comment>
<dbReference type="PANTHER" id="PTHR45946">
    <property type="entry name" value="HOMEOBOX PROTEIN ROUGH-RELATED"/>
    <property type="match status" value="1"/>
</dbReference>
<dbReference type="SUPFAM" id="SSF46689">
    <property type="entry name" value="Homeodomain-like"/>
    <property type="match status" value="1"/>
</dbReference>
<evidence type="ECO:0000256" key="8">
    <source>
        <dbReference type="PROSITE-ProRule" id="PRU00108"/>
    </source>
</evidence>
<dbReference type="InterPro" id="IPR046327">
    <property type="entry name" value="HXA1/B1/D1"/>
</dbReference>
<dbReference type="InterPro" id="IPR020479">
    <property type="entry name" value="HD_metazoa"/>
</dbReference>
<evidence type="ECO:0000313" key="12">
    <source>
        <dbReference type="Proteomes" id="UP000265140"/>
    </source>
</evidence>
<evidence type="ECO:0000256" key="7">
    <source>
        <dbReference type="ARBA" id="ARBA00023242"/>
    </source>
</evidence>
<keyword evidence="4 8" id="KW-0238">DNA-binding</keyword>
<keyword evidence="12" id="KW-1185">Reference proteome</keyword>
<keyword evidence="6" id="KW-0804">Transcription</keyword>
<evidence type="ECO:0000313" key="11">
    <source>
        <dbReference type="Ensembl" id="ENSELUP00000031273.2"/>
    </source>
</evidence>
<dbReference type="SMART" id="SM00389">
    <property type="entry name" value="HOX"/>
    <property type="match status" value="1"/>
</dbReference>
<reference evidence="11" key="3">
    <citation type="submission" date="2025-08" db="UniProtKB">
        <authorList>
            <consortium name="Ensembl"/>
        </authorList>
    </citation>
    <scope>IDENTIFICATION</scope>
</reference>
<dbReference type="Bgee" id="ENSELUG00000008758">
    <property type="expression patterns" value="Expressed in embryo"/>
</dbReference>
<organism evidence="11 12">
    <name type="scientific">Esox lucius</name>
    <name type="common">Northern pike</name>
    <dbReference type="NCBI Taxonomy" id="8010"/>
    <lineage>
        <taxon>Eukaryota</taxon>
        <taxon>Metazoa</taxon>
        <taxon>Chordata</taxon>
        <taxon>Craniata</taxon>
        <taxon>Vertebrata</taxon>
        <taxon>Euteleostomi</taxon>
        <taxon>Actinopterygii</taxon>
        <taxon>Neopterygii</taxon>
        <taxon>Teleostei</taxon>
        <taxon>Protacanthopterygii</taxon>
        <taxon>Esociformes</taxon>
        <taxon>Esocidae</taxon>
        <taxon>Esox</taxon>
    </lineage>
</organism>
<dbReference type="Ensembl" id="ENSELUT00000006195.3">
    <property type="protein sequence ID" value="ENSELUP00000031273.2"/>
    <property type="gene ID" value="ENSELUG00000008758.3"/>
</dbReference>
<proteinExistence type="predicted"/>
<protein>
    <recommendedName>
        <fullName evidence="10">Homeobox domain-containing protein</fullName>
    </recommendedName>
</protein>
<evidence type="ECO:0000256" key="1">
    <source>
        <dbReference type="ARBA" id="ARBA00004123"/>
    </source>
</evidence>
<evidence type="ECO:0000256" key="5">
    <source>
        <dbReference type="ARBA" id="ARBA00023155"/>
    </source>
</evidence>
<reference evidence="12" key="1">
    <citation type="journal article" date="2014" name="PLoS ONE">
        <title>The genome and linkage map of the northern pike (Esox lucius): conserved synteny revealed between the salmonid sister group and the Neoteleostei.</title>
        <authorList>
            <person name="Rondeau E.B."/>
            <person name="Minkley D.R."/>
            <person name="Leong J.S."/>
            <person name="Messmer A.M."/>
            <person name="Jantzen J.R."/>
            <person name="von Schalburg K.R."/>
            <person name="Lemon C."/>
            <person name="Bird N.H."/>
            <person name="Koop B.F."/>
        </authorList>
    </citation>
    <scope>NUCLEOTIDE SEQUENCE</scope>
</reference>
<dbReference type="InterPro" id="IPR009057">
    <property type="entry name" value="Homeodomain-like_sf"/>
</dbReference>
<reference evidence="11" key="4">
    <citation type="submission" date="2025-09" db="UniProtKB">
        <authorList>
            <consortium name="Ensembl"/>
        </authorList>
    </citation>
    <scope>IDENTIFICATION</scope>
</reference>
<dbReference type="OMA" id="HHQTHVN"/>
<dbReference type="GO" id="GO:0005634">
    <property type="term" value="C:nucleus"/>
    <property type="evidence" value="ECO:0007669"/>
    <property type="project" value="UniProtKB-SubCell"/>
</dbReference>
<dbReference type="PROSITE" id="PS50071">
    <property type="entry name" value="HOMEOBOX_2"/>
    <property type="match status" value="1"/>
</dbReference>
<dbReference type="GO" id="GO:0000981">
    <property type="term" value="F:DNA-binding transcription factor activity, RNA polymerase II-specific"/>
    <property type="evidence" value="ECO:0007669"/>
    <property type="project" value="InterPro"/>
</dbReference>
<keyword evidence="3" id="KW-0805">Transcription regulation</keyword>
<keyword evidence="7 8" id="KW-0539">Nucleus</keyword>
<evidence type="ECO:0000259" key="10">
    <source>
        <dbReference type="PROSITE" id="PS50071"/>
    </source>
</evidence>
<dbReference type="STRING" id="8010.ENSELUP00000031273"/>